<comment type="caution">
    <text evidence="1">The sequence shown here is derived from an EMBL/GenBank/DDBJ whole genome shotgun (WGS) entry which is preliminary data.</text>
</comment>
<evidence type="ECO:0000313" key="1">
    <source>
        <dbReference type="EMBL" id="KAF7819228.1"/>
    </source>
</evidence>
<evidence type="ECO:0000313" key="2">
    <source>
        <dbReference type="Proteomes" id="UP000634136"/>
    </source>
</evidence>
<keyword evidence="2" id="KW-1185">Reference proteome</keyword>
<dbReference type="EMBL" id="JAAIUW010000008">
    <property type="protein sequence ID" value="KAF7819228.1"/>
    <property type="molecule type" value="Genomic_DNA"/>
</dbReference>
<accession>A0A834WFQ2</accession>
<protein>
    <submittedName>
        <fullName evidence="1">Uncharacterized protein</fullName>
    </submittedName>
</protein>
<reference evidence="1" key="1">
    <citation type="submission" date="2020-09" db="EMBL/GenBank/DDBJ databases">
        <title>Genome-Enabled Discovery of Anthraquinone Biosynthesis in Senna tora.</title>
        <authorList>
            <person name="Kang S.-H."/>
            <person name="Pandey R.P."/>
            <person name="Lee C.-M."/>
            <person name="Sim J.-S."/>
            <person name="Jeong J.-T."/>
            <person name="Choi B.-S."/>
            <person name="Jung M."/>
            <person name="Ginzburg D."/>
            <person name="Zhao K."/>
            <person name="Won S.Y."/>
            <person name="Oh T.-J."/>
            <person name="Yu Y."/>
            <person name="Kim N.-H."/>
            <person name="Lee O.R."/>
            <person name="Lee T.-H."/>
            <person name="Bashyal P."/>
            <person name="Kim T.-S."/>
            <person name="Lee W.-H."/>
            <person name="Kawkins C."/>
            <person name="Kim C.-K."/>
            <person name="Kim J.S."/>
            <person name="Ahn B.O."/>
            <person name="Rhee S.Y."/>
            <person name="Sohng J.K."/>
        </authorList>
    </citation>
    <scope>NUCLEOTIDE SEQUENCE</scope>
    <source>
        <tissue evidence="1">Leaf</tissue>
    </source>
</reference>
<gene>
    <name evidence="1" type="ORF">G2W53_024683</name>
</gene>
<organism evidence="1 2">
    <name type="scientific">Senna tora</name>
    <dbReference type="NCBI Taxonomy" id="362788"/>
    <lineage>
        <taxon>Eukaryota</taxon>
        <taxon>Viridiplantae</taxon>
        <taxon>Streptophyta</taxon>
        <taxon>Embryophyta</taxon>
        <taxon>Tracheophyta</taxon>
        <taxon>Spermatophyta</taxon>
        <taxon>Magnoliopsida</taxon>
        <taxon>eudicotyledons</taxon>
        <taxon>Gunneridae</taxon>
        <taxon>Pentapetalae</taxon>
        <taxon>rosids</taxon>
        <taxon>fabids</taxon>
        <taxon>Fabales</taxon>
        <taxon>Fabaceae</taxon>
        <taxon>Caesalpinioideae</taxon>
        <taxon>Cassia clade</taxon>
        <taxon>Senna</taxon>
    </lineage>
</organism>
<dbReference type="AlphaFoldDB" id="A0A834WFQ2"/>
<proteinExistence type="predicted"/>
<name>A0A834WFQ2_9FABA</name>
<dbReference type="Proteomes" id="UP000634136">
    <property type="component" value="Unassembled WGS sequence"/>
</dbReference>
<sequence length="39" mass="4809">MAKIQWTGGWDKWIRKERVESNEYPQITPNERHLKVDIR</sequence>